<name>A0A1H6EAH7_9ACTN</name>
<reference evidence="3" key="1">
    <citation type="submission" date="2016-10" db="EMBL/GenBank/DDBJ databases">
        <authorList>
            <person name="Varghese N."/>
            <person name="Submissions S."/>
        </authorList>
    </citation>
    <scope>NUCLEOTIDE SEQUENCE [LARGE SCALE GENOMIC DNA]</scope>
    <source>
        <strain evidence="3">DSM 43163</strain>
    </source>
</reference>
<sequence>MTVIVALGACVGYLYIGFRYLPPIYIRRAVEYWGVPEARRNAAQQAAWMALVWPGYFVFLGLAALTRRLGDRLDKAAPLSPVELAARIQERDRRIAELERQLGLQQDDDHG</sequence>
<protein>
    <submittedName>
        <fullName evidence="2">Uncharacterized protein</fullName>
    </submittedName>
</protein>
<proteinExistence type="predicted"/>
<organism evidence="2 3">
    <name type="scientific">Thermomonospora echinospora</name>
    <dbReference type="NCBI Taxonomy" id="1992"/>
    <lineage>
        <taxon>Bacteria</taxon>
        <taxon>Bacillati</taxon>
        <taxon>Actinomycetota</taxon>
        <taxon>Actinomycetes</taxon>
        <taxon>Streptosporangiales</taxon>
        <taxon>Thermomonosporaceae</taxon>
        <taxon>Thermomonospora</taxon>
    </lineage>
</organism>
<evidence type="ECO:0000313" key="2">
    <source>
        <dbReference type="EMBL" id="SEG94737.1"/>
    </source>
</evidence>
<gene>
    <name evidence="2" type="ORF">SAMN04489712_15025</name>
</gene>
<keyword evidence="1" id="KW-0472">Membrane</keyword>
<keyword evidence="1" id="KW-0812">Transmembrane</keyword>
<dbReference type="EMBL" id="FNVO01000050">
    <property type="protein sequence ID" value="SEG94737.1"/>
    <property type="molecule type" value="Genomic_DNA"/>
</dbReference>
<dbReference type="AlphaFoldDB" id="A0A1H6EAH7"/>
<dbReference type="RefSeq" id="WP_146087711.1">
    <property type="nucleotide sequence ID" value="NZ_FNVO01000050.1"/>
</dbReference>
<evidence type="ECO:0000256" key="1">
    <source>
        <dbReference type="SAM" id="Phobius"/>
    </source>
</evidence>
<dbReference type="OrthoDB" id="9970117at2"/>
<accession>A0A1H6EAH7</accession>
<feature type="transmembrane region" description="Helical" evidence="1">
    <location>
        <begin position="46"/>
        <end position="65"/>
    </location>
</feature>
<keyword evidence="1" id="KW-1133">Transmembrane helix</keyword>
<keyword evidence="3" id="KW-1185">Reference proteome</keyword>
<dbReference type="Proteomes" id="UP000236723">
    <property type="component" value="Unassembled WGS sequence"/>
</dbReference>
<evidence type="ECO:0000313" key="3">
    <source>
        <dbReference type="Proteomes" id="UP000236723"/>
    </source>
</evidence>